<keyword evidence="6" id="KW-0687">Ribonucleoprotein</keyword>
<dbReference type="PANTHER" id="PTHR13231">
    <property type="entry name" value="MITOCHONDRIAL RIBOSOMAL PROTEIN S31"/>
    <property type="match status" value="1"/>
</dbReference>
<keyword evidence="3" id="KW-0809">Transit peptide</keyword>
<evidence type="ECO:0000256" key="3">
    <source>
        <dbReference type="ARBA" id="ARBA00022946"/>
    </source>
</evidence>
<evidence type="ECO:0000256" key="4">
    <source>
        <dbReference type="ARBA" id="ARBA00022980"/>
    </source>
</evidence>
<sequence length="370" mass="42504">MLRRLQRSGADGKEPKEPKPASNKNVVDEKLLNAVDNIVSSIPKEDKPTRIRVRGSLLSRLTGIEKETFEKATEAALDEMQSDKNVVNLLSEVAADAKKAKRLPNRFAAERNAQRGLLLLRKEIFYQAKQEGYSADEASKFAERAVNEVEEKLTTERERSYATVKEDRERGFLEESSRNEKEQKLFNYAFQMAEKILYRDETPSTALNKINPDVKLPKFFGSSEKLGVFDATKNLQDVSLEFWRNCDLRAAKIANQPMGPRNAFEEQIEWTQKAKQWPYPIDNEYLLGDEEKVSFIDHVFLERHLPTLGIPRDGPIGHFMELVCVGLSKNPYMTAAKKREHLQWFSSYFNAEKQQLVNKLHKQEMDSSTA</sequence>
<evidence type="ECO:0000256" key="5">
    <source>
        <dbReference type="ARBA" id="ARBA00023128"/>
    </source>
</evidence>
<evidence type="ECO:0000313" key="11">
    <source>
        <dbReference type="WBParaSite" id="MBELARI_LOCUS11180"/>
    </source>
</evidence>
<feature type="region of interest" description="Disordered" evidence="9">
    <location>
        <begin position="1"/>
        <end position="27"/>
    </location>
</feature>
<dbReference type="WBParaSite" id="MBELARI_LOCUS11180">
    <property type="protein sequence ID" value="MBELARI_LOCUS11180"/>
    <property type="gene ID" value="MBELARI_LOCUS11180"/>
</dbReference>
<dbReference type="AlphaFoldDB" id="A0AAF3EB67"/>
<dbReference type="Pfam" id="PF15433">
    <property type="entry name" value="MRP-S31"/>
    <property type="match status" value="1"/>
</dbReference>
<evidence type="ECO:0000256" key="2">
    <source>
        <dbReference type="ARBA" id="ARBA00011057"/>
    </source>
</evidence>
<dbReference type="GO" id="GO:0003735">
    <property type="term" value="F:structural constituent of ribosome"/>
    <property type="evidence" value="ECO:0007669"/>
    <property type="project" value="InterPro"/>
</dbReference>
<dbReference type="InterPro" id="IPR026299">
    <property type="entry name" value="MRP-S31"/>
</dbReference>
<comment type="subcellular location">
    <subcellularLocation>
        <location evidence="1">Mitochondrion</location>
    </subcellularLocation>
</comment>
<evidence type="ECO:0000313" key="10">
    <source>
        <dbReference type="Proteomes" id="UP000887575"/>
    </source>
</evidence>
<evidence type="ECO:0000256" key="8">
    <source>
        <dbReference type="ARBA" id="ARBA00035363"/>
    </source>
</evidence>
<name>A0AAF3EB67_9BILA</name>
<evidence type="ECO:0000256" key="6">
    <source>
        <dbReference type="ARBA" id="ARBA00023274"/>
    </source>
</evidence>
<accession>A0AAF3EB67</accession>
<dbReference type="Proteomes" id="UP000887575">
    <property type="component" value="Unassembled WGS sequence"/>
</dbReference>
<reference evidence="11" key="1">
    <citation type="submission" date="2024-02" db="UniProtKB">
        <authorList>
            <consortium name="WormBaseParasite"/>
        </authorList>
    </citation>
    <scope>IDENTIFICATION</scope>
</reference>
<organism evidence="10 11">
    <name type="scientific">Mesorhabditis belari</name>
    <dbReference type="NCBI Taxonomy" id="2138241"/>
    <lineage>
        <taxon>Eukaryota</taxon>
        <taxon>Metazoa</taxon>
        <taxon>Ecdysozoa</taxon>
        <taxon>Nematoda</taxon>
        <taxon>Chromadorea</taxon>
        <taxon>Rhabditida</taxon>
        <taxon>Rhabditina</taxon>
        <taxon>Rhabditomorpha</taxon>
        <taxon>Rhabditoidea</taxon>
        <taxon>Rhabditidae</taxon>
        <taxon>Mesorhabditinae</taxon>
        <taxon>Mesorhabditis</taxon>
    </lineage>
</organism>
<evidence type="ECO:0000256" key="9">
    <source>
        <dbReference type="SAM" id="MobiDB-lite"/>
    </source>
</evidence>
<dbReference type="PANTHER" id="PTHR13231:SF3">
    <property type="entry name" value="SMALL RIBOSOMAL SUBUNIT PROTEIN MS31"/>
    <property type="match status" value="1"/>
</dbReference>
<evidence type="ECO:0000256" key="7">
    <source>
        <dbReference type="ARBA" id="ARBA00035133"/>
    </source>
</evidence>
<protein>
    <recommendedName>
        <fullName evidence="7">Small ribosomal subunit protein mS31</fullName>
    </recommendedName>
    <alternativeName>
        <fullName evidence="8">28S ribosomal protein S31, mitochondrial</fullName>
    </alternativeName>
</protein>
<feature type="compositionally biased region" description="Basic and acidic residues" evidence="9">
    <location>
        <begin position="10"/>
        <end position="19"/>
    </location>
</feature>
<keyword evidence="4" id="KW-0689">Ribosomal protein</keyword>
<evidence type="ECO:0000256" key="1">
    <source>
        <dbReference type="ARBA" id="ARBA00004173"/>
    </source>
</evidence>
<proteinExistence type="inferred from homology"/>
<keyword evidence="10" id="KW-1185">Reference proteome</keyword>
<comment type="similarity">
    <text evidence="2">Belongs to the mitochondrion-specific ribosomal protein mS31 family.</text>
</comment>
<dbReference type="GO" id="GO:0005763">
    <property type="term" value="C:mitochondrial small ribosomal subunit"/>
    <property type="evidence" value="ECO:0007669"/>
    <property type="project" value="InterPro"/>
</dbReference>
<keyword evidence="5" id="KW-0496">Mitochondrion</keyword>